<gene>
    <name evidence="1" type="ORF">LCGC14_0761750</name>
</gene>
<comment type="caution">
    <text evidence="1">The sequence shown here is derived from an EMBL/GenBank/DDBJ whole genome shotgun (WGS) entry which is preliminary data.</text>
</comment>
<sequence length="66" mass="7629">MNIGMMWRGIDLKEATSFYKDKYGADPNLCIVHPDTRIKVDILKIITIETSPVIQKNHIWIGVEEE</sequence>
<reference evidence="1" key="1">
    <citation type="journal article" date="2015" name="Nature">
        <title>Complex archaea that bridge the gap between prokaryotes and eukaryotes.</title>
        <authorList>
            <person name="Spang A."/>
            <person name="Saw J.H."/>
            <person name="Jorgensen S.L."/>
            <person name="Zaremba-Niedzwiedzka K."/>
            <person name="Martijn J."/>
            <person name="Lind A.E."/>
            <person name="van Eijk R."/>
            <person name="Schleper C."/>
            <person name="Guy L."/>
            <person name="Ettema T.J."/>
        </authorList>
    </citation>
    <scope>NUCLEOTIDE SEQUENCE</scope>
</reference>
<protein>
    <submittedName>
        <fullName evidence="1">Uncharacterized protein</fullName>
    </submittedName>
</protein>
<evidence type="ECO:0000313" key="1">
    <source>
        <dbReference type="EMBL" id="KKN37605.1"/>
    </source>
</evidence>
<dbReference type="EMBL" id="LAZR01001883">
    <property type="protein sequence ID" value="KKN37605.1"/>
    <property type="molecule type" value="Genomic_DNA"/>
</dbReference>
<name>A0A0F9Q116_9ZZZZ</name>
<proteinExistence type="predicted"/>
<accession>A0A0F9Q116</accession>
<dbReference type="AlphaFoldDB" id="A0A0F9Q116"/>
<organism evidence="1">
    <name type="scientific">marine sediment metagenome</name>
    <dbReference type="NCBI Taxonomy" id="412755"/>
    <lineage>
        <taxon>unclassified sequences</taxon>
        <taxon>metagenomes</taxon>
        <taxon>ecological metagenomes</taxon>
    </lineage>
</organism>